<dbReference type="RefSeq" id="WP_359268374.1">
    <property type="nucleotide sequence ID" value="NZ_JBEZNA010000004.1"/>
</dbReference>
<proteinExistence type="predicted"/>
<name>A0ABV3EJC5_9ACTN</name>
<dbReference type="EMBL" id="JBEZNA010000004">
    <property type="protein sequence ID" value="MEU9576269.1"/>
    <property type="molecule type" value="Genomic_DNA"/>
</dbReference>
<evidence type="ECO:0000313" key="1">
    <source>
        <dbReference type="EMBL" id="MEU9576269.1"/>
    </source>
</evidence>
<reference evidence="1 2" key="1">
    <citation type="submission" date="2024-06" db="EMBL/GenBank/DDBJ databases">
        <title>The Natural Products Discovery Center: Release of the First 8490 Sequenced Strains for Exploring Actinobacteria Biosynthetic Diversity.</title>
        <authorList>
            <person name="Kalkreuter E."/>
            <person name="Kautsar S.A."/>
            <person name="Yang D."/>
            <person name="Bader C.D."/>
            <person name="Teijaro C.N."/>
            <person name="Fluegel L."/>
            <person name="Davis C.M."/>
            <person name="Simpson J.R."/>
            <person name="Lauterbach L."/>
            <person name="Steele A.D."/>
            <person name="Gui C."/>
            <person name="Meng S."/>
            <person name="Li G."/>
            <person name="Viehrig K."/>
            <person name="Ye F."/>
            <person name="Su P."/>
            <person name="Kiefer A.F."/>
            <person name="Nichols A."/>
            <person name="Cepeda A.J."/>
            <person name="Yan W."/>
            <person name="Fan B."/>
            <person name="Jiang Y."/>
            <person name="Adhikari A."/>
            <person name="Zheng C.-J."/>
            <person name="Schuster L."/>
            <person name="Cowan T.M."/>
            <person name="Smanski M.J."/>
            <person name="Chevrette M.G."/>
            <person name="De Carvalho L.P.S."/>
            <person name="Shen B."/>
        </authorList>
    </citation>
    <scope>NUCLEOTIDE SEQUENCE [LARGE SCALE GENOMIC DNA]</scope>
    <source>
        <strain evidence="1 2">NPDC048117</strain>
    </source>
</reference>
<protein>
    <submittedName>
        <fullName evidence="1">Uncharacterized protein</fullName>
    </submittedName>
</protein>
<dbReference type="Proteomes" id="UP001551584">
    <property type="component" value="Unassembled WGS sequence"/>
</dbReference>
<keyword evidence="2" id="KW-1185">Reference proteome</keyword>
<sequence length="68" mass="7572">MHHRGAHRDLGWCPACPKTEAPLGHSRVSHREIGWCGHCHGRDLAQEAAAWRILATLRDETPTPARAD</sequence>
<comment type="caution">
    <text evidence="1">The sequence shown here is derived from an EMBL/GenBank/DDBJ whole genome shotgun (WGS) entry which is preliminary data.</text>
</comment>
<accession>A0ABV3EJC5</accession>
<gene>
    <name evidence="1" type="ORF">AB0D95_03095</name>
</gene>
<evidence type="ECO:0000313" key="2">
    <source>
        <dbReference type="Proteomes" id="UP001551584"/>
    </source>
</evidence>
<organism evidence="1 2">
    <name type="scientific">Streptomyces chilikensis</name>
    <dbReference type="NCBI Taxonomy" id="1194079"/>
    <lineage>
        <taxon>Bacteria</taxon>
        <taxon>Bacillati</taxon>
        <taxon>Actinomycetota</taxon>
        <taxon>Actinomycetes</taxon>
        <taxon>Kitasatosporales</taxon>
        <taxon>Streptomycetaceae</taxon>
        <taxon>Streptomyces</taxon>
    </lineage>
</organism>